<evidence type="ECO:0000256" key="2">
    <source>
        <dbReference type="SAM" id="MobiDB-lite"/>
    </source>
</evidence>
<feature type="domain" description="Lsr2 DNA-binding" evidence="3">
    <location>
        <begin position="16"/>
        <end position="50"/>
    </location>
</feature>
<evidence type="ECO:0000313" key="4">
    <source>
        <dbReference type="EMBL" id="MCD2196114.1"/>
    </source>
</evidence>
<dbReference type="Pfam" id="PF23359">
    <property type="entry name" value="Lsr2_DNA-bd"/>
    <property type="match status" value="1"/>
</dbReference>
<evidence type="ECO:0000313" key="5">
    <source>
        <dbReference type="Proteomes" id="UP001199469"/>
    </source>
</evidence>
<dbReference type="Gene3D" id="4.10.320.10">
    <property type="entry name" value="E3-binding domain"/>
    <property type="match status" value="1"/>
</dbReference>
<name>A0ABS8PD74_9PSEU</name>
<protein>
    <submittedName>
        <fullName evidence="4">Lsr2 family protein</fullName>
    </submittedName>
</protein>
<feature type="region of interest" description="Disordered" evidence="2">
    <location>
        <begin position="1"/>
        <end position="20"/>
    </location>
</feature>
<reference evidence="4 5" key="1">
    <citation type="submission" date="2021-11" db="EMBL/GenBank/DDBJ databases">
        <title>Draft genome sequence of Actinomycetospora sp. SF1 isolated from the rhizosphere soil.</title>
        <authorList>
            <person name="Duangmal K."/>
            <person name="Chantavorakit T."/>
        </authorList>
    </citation>
    <scope>NUCLEOTIDE SEQUENCE [LARGE SCALE GENOMIC DNA]</scope>
    <source>
        <strain evidence="4 5">TBRC 5722</strain>
    </source>
</reference>
<dbReference type="InterPro" id="IPR055370">
    <property type="entry name" value="Lsr2_DNA-bd"/>
</dbReference>
<dbReference type="InterPro" id="IPR036625">
    <property type="entry name" value="E3-bd_dom_sf"/>
</dbReference>
<evidence type="ECO:0000256" key="1">
    <source>
        <dbReference type="ARBA" id="ARBA00023125"/>
    </source>
</evidence>
<dbReference type="Proteomes" id="UP001199469">
    <property type="component" value="Unassembled WGS sequence"/>
</dbReference>
<evidence type="ECO:0000259" key="3">
    <source>
        <dbReference type="Pfam" id="PF23359"/>
    </source>
</evidence>
<dbReference type="RefSeq" id="WP_230737969.1">
    <property type="nucleotide sequence ID" value="NZ_JAJNDB010000005.1"/>
</dbReference>
<feature type="compositionally biased region" description="Polar residues" evidence="2">
    <location>
        <begin position="1"/>
        <end position="10"/>
    </location>
</feature>
<gene>
    <name evidence="4" type="ORF">LQ327_22330</name>
</gene>
<sequence length="55" mass="6206">MSEKTTSTHARPTEHDRGLAEAARLWAREKGLPVPARGEVPPTIIRQYRQRTAPN</sequence>
<accession>A0ABS8PD74</accession>
<keyword evidence="5" id="KW-1185">Reference proteome</keyword>
<proteinExistence type="predicted"/>
<organism evidence="4 5">
    <name type="scientific">Actinomycetospora endophytica</name>
    <dbReference type="NCBI Taxonomy" id="2291215"/>
    <lineage>
        <taxon>Bacteria</taxon>
        <taxon>Bacillati</taxon>
        <taxon>Actinomycetota</taxon>
        <taxon>Actinomycetes</taxon>
        <taxon>Pseudonocardiales</taxon>
        <taxon>Pseudonocardiaceae</taxon>
        <taxon>Actinomycetospora</taxon>
    </lineage>
</organism>
<comment type="caution">
    <text evidence="4">The sequence shown here is derived from an EMBL/GenBank/DDBJ whole genome shotgun (WGS) entry which is preliminary data.</text>
</comment>
<dbReference type="EMBL" id="JAJNDB010000005">
    <property type="protein sequence ID" value="MCD2196114.1"/>
    <property type="molecule type" value="Genomic_DNA"/>
</dbReference>
<keyword evidence="1" id="KW-0238">DNA-binding</keyword>